<feature type="region of interest" description="Disordered" evidence="1">
    <location>
        <begin position="151"/>
        <end position="179"/>
    </location>
</feature>
<protein>
    <submittedName>
        <fullName evidence="2">Uncharacterized protein</fullName>
    </submittedName>
</protein>
<dbReference type="Proteomes" id="UP001154114">
    <property type="component" value="Chromosome 21"/>
</dbReference>
<feature type="compositionally biased region" description="Basic residues" evidence="1">
    <location>
        <begin position="123"/>
        <end position="135"/>
    </location>
</feature>
<dbReference type="OrthoDB" id="7443619at2759"/>
<proteinExistence type="predicted"/>
<accession>A0A9N8L4W1</accession>
<organism evidence="2 3">
    <name type="scientific">Chrysodeixis includens</name>
    <name type="common">Soybean looper</name>
    <name type="synonym">Pseudoplusia includens</name>
    <dbReference type="NCBI Taxonomy" id="689277"/>
    <lineage>
        <taxon>Eukaryota</taxon>
        <taxon>Metazoa</taxon>
        <taxon>Ecdysozoa</taxon>
        <taxon>Arthropoda</taxon>
        <taxon>Hexapoda</taxon>
        <taxon>Insecta</taxon>
        <taxon>Pterygota</taxon>
        <taxon>Neoptera</taxon>
        <taxon>Endopterygota</taxon>
        <taxon>Lepidoptera</taxon>
        <taxon>Glossata</taxon>
        <taxon>Ditrysia</taxon>
        <taxon>Noctuoidea</taxon>
        <taxon>Noctuidae</taxon>
        <taxon>Plusiinae</taxon>
        <taxon>Chrysodeixis</taxon>
    </lineage>
</organism>
<sequence length="179" mass="20523">MSDQREETARARVRERLARRRQRQGARRGPELIAIRRLQRLVVACTWGARVIRLGSDSRGAEPTAVDAIRSTTEWPLRTADRLRLRGGRRRREVRDLRNPAPPLVASETDGERNCEEGDARGGRARGRAQRSPLHRSRLYITLHGRRASHSLVAREKRSPRRPRCGTPTEFKELCGDRP</sequence>
<dbReference type="AlphaFoldDB" id="A0A9N8L4W1"/>
<feature type="compositionally biased region" description="Basic and acidic residues" evidence="1">
    <location>
        <begin position="110"/>
        <end position="122"/>
    </location>
</feature>
<dbReference type="EMBL" id="LR824024">
    <property type="protein sequence ID" value="CAD0204545.1"/>
    <property type="molecule type" value="Genomic_DNA"/>
</dbReference>
<feature type="region of interest" description="Disordered" evidence="1">
    <location>
        <begin position="98"/>
        <end position="135"/>
    </location>
</feature>
<reference evidence="2" key="1">
    <citation type="submission" date="2021-12" db="EMBL/GenBank/DDBJ databases">
        <authorList>
            <person name="King R."/>
        </authorList>
    </citation>
    <scope>NUCLEOTIDE SEQUENCE</scope>
</reference>
<name>A0A9N8L4W1_CHRIL</name>
<evidence type="ECO:0000313" key="3">
    <source>
        <dbReference type="Proteomes" id="UP001154114"/>
    </source>
</evidence>
<keyword evidence="3" id="KW-1185">Reference proteome</keyword>
<evidence type="ECO:0000313" key="2">
    <source>
        <dbReference type="EMBL" id="CAD0204545.1"/>
    </source>
</evidence>
<feature type="compositionally biased region" description="Basic and acidic residues" evidence="1">
    <location>
        <begin position="170"/>
        <end position="179"/>
    </location>
</feature>
<evidence type="ECO:0000256" key="1">
    <source>
        <dbReference type="SAM" id="MobiDB-lite"/>
    </source>
</evidence>
<gene>
    <name evidence="2" type="ORF">CINC_LOCUS6853</name>
</gene>